<dbReference type="EMBL" id="HACA01010085">
    <property type="protein sequence ID" value="CDW27446.1"/>
    <property type="molecule type" value="Transcribed_RNA"/>
</dbReference>
<reference evidence="1" key="1">
    <citation type="submission" date="2014-05" db="EMBL/GenBank/DDBJ databases">
        <authorList>
            <person name="Chronopoulou M."/>
        </authorList>
    </citation>
    <scope>NUCLEOTIDE SEQUENCE</scope>
    <source>
        <tissue evidence="1">Whole organism</tissue>
    </source>
</reference>
<sequence>MQTRASNLKTLKASVDEHWNSMISIA</sequence>
<proteinExistence type="predicted"/>
<accession>A0A0K2TPX5</accession>
<name>A0A0K2TPX5_LEPSM</name>
<organism evidence="1">
    <name type="scientific">Lepeophtheirus salmonis</name>
    <name type="common">Salmon louse</name>
    <name type="synonym">Caligus salmonis</name>
    <dbReference type="NCBI Taxonomy" id="72036"/>
    <lineage>
        <taxon>Eukaryota</taxon>
        <taxon>Metazoa</taxon>
        <taxon>Ecdysozoa</taxon>
        <taxon>Arthropoda</taxon>
        <taxon>Crustacea</taxon>
        <taxon>Multicrustacea</taxon>
        <taxon>Hexanauplia</taxon>
        <taxon>Copepoda</taxon>
        <taxon>Siphonostomatoida</taxon>
        <taxon>Caligidae</taxon>
        <taxon>Lepeophtheirus</taxon>
    </lineage>
</organism>
<evidence type="ECO:0000313" key="1">
    <source>
        <dbReference type="EMBL" id="CDW27446.1"/>
    </source>
</evidence>
<protein>
    <submittedName>
        <fullName evidence="1">Uncharacterized protein</fullName>
    </submittedName>
</protein>
<dbReference type="AlphaFoldDB" id="A0A0K2TPX5"/>